<feature type="domain" description="DUF2169" evidence="2">
    <location>
        <begin position="110"/>
        <end position="225"/>
    </location>
</feature>
<feature type="domain" description="DUF2169" evidence="2">
    <location>
        <begin position="21"/>
        <end position="107"/>
    </location>
</feature>
<feature type="region of interest" description="Disordered" evidence="1">
    <location>
        <begin position="292"/>
        <end position="367"/>
    </location>
</feature>
<organism evidence="3 4">
    <name type="scientific">Polyangium jinanense</name>
    <dbReference type="NCBI Taxonomy" id="2829994"/>
    <lineage>
        <taxon>Bacteria</taxon>
        <taxon>Pseudomonadati</taxon>
        <taxon>Myxococcota</taxon>
        <taxon>Polyangia</taxon>
        <taxon>Polyangiales</taxon>
        <taxon>Polyangiaceae</taxon>
        <taxon>Polyangium</taxon>
    </lineage>
</organism>
<comment type="caution">
    <text evidence="3">The sequence shown here is derived from an EMBL/GenBank/DDBJ whole genome shotgun (WGS) entry which is preliminary data.</text>
</comment>
<evidence type="ECO:0000313" key="4">
    <source>
        <dbReference type="Proteomes" id="UP001151081"/>
    </source>
</evidence>
<gene>
    <name evidence="3" type="ORF">KEG57_46875</name>
</gene>
<dbReference type="Pfam" id="PF09937">
    <property type="entry name" value="DUF2169"/>
    <property type="match status" value="2"/>
</dbReference>
<name>A0A9X3XHG0_9BACT</name>
<dbReference type="Proteomes" id="UP001151081">
    <property type="component" value="Unassembled WGS sequence"/>
</dbReference>
<dbReference type="EMBL" id="JAGTJJ010000064">
    <property type="protein sequence ID" value="MDC3988081.1"/>
    <property type="molecule type" value="Genomic_DNA"/>
</dbReference>
<keyword evidence="4" id="KW-1185">Reference proteome</keyword>
<evidence type="ECO:0000256" key="1">
    <source>
        <dbReference type="SAM" id="MobiDB-lite"/>
    </source>
</evidence>
<evidence type="ECO:0000313" key="3">
    <source>
        <dbReference type="EMBL" id="MDC3988081.1"/>
    </source>
</evidence>
<proteinExistence type="predicted"/>
<reference evidence="3 4" key="1">
    <citation type="submission" date="2021-04" db="EMBL/GenBank/DDBJ databases">
        <title>Genome analysis of Polyangium sp.</title>
        <authorList>
            <person name="Li Y."/>
            <person name="Wang J."/>
        </authorList>
    </citation>
    <scope>NUCLEOTIDE SEQUENCE [LARGE SCALE GENOMIC DNA]</scope>
    <source>
        <strain evidence="3 4">SDU14</strain>
    </source>
</reference>
<evidence type="ECO:0000259" key="2">
    <source>
        <dbReference type="Pfam" id="PF09937"/>
    </source>
</evidence>
<dbReference type="RefSeq" id="WP_272425401.1">
    <property type="nucleotide sequence ID" value="NZ_JAGTJJ010000064.1"/>
</dbReference>
<dbReference type="AlphaFoldDB" id="A0A9X3XHG0"/>
<sequence>MNVVSFCALRASLFPWQPRQGAHAVTVICKATFELAPGESPLAARREAVWDTKSPASDMAPFKRRADVLVLGHAHPPKAPAASALVAQLGVGTLQKAVEVRADRGWIAEGFGPVAPTSPARLSLLGKHAASWDARTWNTKPLPEDVDGAYFNLAPGDQQLANLAGDEPIVLVNLHPSYPRLETKLARVVPRVTVERMGGAPQEVRLRCDTLTFDTDRQLAMLVWRGVVLLAHAAEVGLVAVSMGGAAALAGGDVEATLPVVTSGGKNVPEAPVLPFVQGGPGLPSIATRDEATRAAPPPRDQDEGSGPRTLTHFPSLAASKPATPFEQTRRPAPVEVTPEPPDTKPFDVPAPAKEERTEARTNVPPMRFDVRPPALLGIVANIEAEPTTSRVVEKPAMLGPLAAFDKPPAEAPVAAAATSIEPAPTTEPAGKLKTAPEEPEAPIELTIEQTAAIAAELAEGKQERAKVLEAHALRERSWRKNERRWAEAIEAESARGTHKLRGAYDAAYVAKVESFRGPITLEAFTRLLVALERGKANEALDALRIQRPALMPIVRLWTRKVATDMKLGDAANDALRAARRA</sequence>
<dbReference type="InterPro" id="IPR018683">
    <property type="entry name" value="DUF2169"/>
</dbReference>
<accession>A0A9X3XHG0</accession>
<protein>
    <submittedName>
        <fullName evidence="3">DUF2169 domain-containing protein</fullName>
    </submittedName>
</protein>